<dbReference type="EMBL" id="CVRI01000047">
    <property type="protein sequence ID" value="CRK98273.1"/>
    <property type="molecule type" value="Genomic_DNA"/>
</dbReference>
<keyword evidence="2" id="KW-1185">Reference proteome</keyword>
<dbReference type="AlphaFoldDB" id="A0A1J1III9"/>
<reference evidence="1 2" key="1">
    <citation type="submission" date="2015-04" db="EMBL/GenBank/DDBJ databases">
        <authorList>
            <person name="Syromyatnikov M.Y."/>
            <person name="Popov V.N."/>
        </authorList>
    </citation>
    <scope>NUCLEOTIDE SEQUENCE [LARGE SCALE GENOMIC DNA]</scope>
</reference>
<name>A0A1J1III9_9DIPT</name>
<sequence length="72" mass="8382">MKEKSFLLTKSALINLDAENSISTRKLACLDIIMFATLNTSRAITPWNYRILKLSDVFHHRIQVSRWSLEKC</sequence>
<evidence type="ECO:0000313" key="2">
    <source>
        <dbReference type="Proteomes" id="UP000183832"/>
    </source>
</evidence>
<evidence type="ECO:0000313" key="1">
    <source>
        <dbReference type="EMBL" id="CRK98273.1"/>
    </source>
</evidence>
<dbReference type="Proteomes" id="UP000183832">
    <property type="component" value="Unassembled WGS sequence"/>
</dbReference>
<gene>
    <name evidence="1" type="ORF">CLUMA_CG011635</name>
</gene>
<proteinExistence type="predicted"/>
<accession>A0A1J1III9</accession>
<organism evidence="1 2">
    <name type="scientific">Clunio marinus</name>
    <dbReference type="NCBI Taxonomy" id="568069"/>
    <lineage>
        <taxon>Eukaryota</taxon>
        <taxon>Metazoa</taxon>
        <taxon>Ecdysozoa</taxon>
        <taxon>Arthropoda</taxon>
        <taxon>Hexapoda</taxon>
        <taxon>Insecta</taxon>
        <taxon>Pterygota</taxon>
        <taxon>Neoptera</taxon>
        <taxon>Endopterygota</taxon>
        <taxon>Diptera</taxon>
        <taxon>Nematocera</taxon>
        <taxon>Chironomoidea</taxon>
        <taxon>Chironomidae</taxon>
        <taxon>Clunio</taxon>
    </lineage>
</organism>
<protein>
    <submittedName>
        <fullName evidence="1">CLUMA_CG011635, isoform A</fullName>
    </submittedName>
</protein>